<accession>A0A4R6UDC9</accession>
<dbReference type="Proteomes" id="UP000295510">
    <property type="component" value="Unassembled WGS sequence"/>
</dbReference>
<dbReference type="InterPro" id="IPR013766">
    <property type="entry name" value="Thioredoxin_domain"/>
</dbReference>
<reference evidence="2 3" key="1">
    <citation type="submission" date="2019-03" db="EMBL/GenBank/DDBJ databases">
        <title>Genomic Encyclopedia of Type Strains, Phase IV (KMG-IV): sequencing the most valuable type-strain genomes for metagenomic binning, comparative biology and taxonomic classification.</title>
        <authorList>
            <person name="Goeker M."/>
        </authorList>
    </citation>
    <scope>NUCLEOTIDE SEQUENCE [LARGE SCALE GENOMIC DNA]</scope>
    <source>
        <strain evidence="2 3">DSM 19605</strain>
    </source>
</reference>
<proteinExistence type="predicted"/>
<dbReference type="EMBL" id="SNYL01000002">
    <property type="protein sequence ID" value="TDQ44688.1"/>
    <property type="molecule type" value="Genomic_DNA"/>
</dbReference>
<dbReference type="AlphaFoldDB" id="A0A4R6UDC9"/>
<dbReference type="OrthoDB" id="9811352at2"/>
<evidence type="ECO:0000313" key="3">
    <source>
        <dbReference type="Proteomes" id="UP000295510"/>
    </source>
</evidence>
<dbReference type="RefSeq" id="WP_133595620.1">
    <property type="nucleotide sequence ID" value="NZ_SNYL01000002.1"/>
</dbReference>
<dbReference type="CDD" id="cd02966">
    <property type="entry name" value="TlpA_like_family"/>
    <property type="match status" value="1"/>
</dbReference>
<evidence type="ECO:0000313" key="2">
    <source>
        <dbReference type="EMBL" id="TDQ44688.1"/>
    </source>
</evidence>
<gene>
    <name evidence="2" type="ORF">DFR43_10227</name>
</gene>
<evidence type="ECO:0000259" key="1">
    <source>
        <dbReference type="PROSITE" id="PS51352"/>
    </source>
</evidence>
<dbReference type="PROSITE" id="PS51352">
    <property type="entry name" value="THIOREDOXIN_2"/>
    <property type="match status" value="1"/>
</dbReference>
<organism evidence="2 3">
    <name type="scientific">Tepidicella xavieri</name>
    <dbReference type="NCBI Taxonomy" id="360241"/>
    <lineage>
        <taxon>Bacteria</taxon>
        <taxon>Pseudomonadati</taxon>
        <taxon>Pseudomonadota</taxon>
        <taxon>Betaproteobacteria</taxon>
        <taxon>Burkholderiales</taxon>
        <taxon>Tepidicella</taxon>
    </lineage>
</organism>
<dbReference type="PROSITE" id="PS51318">
    <property type="entry name" value="TAT"/>
    <property type="match status" value="1"/>
</dbReference>
<dbReference type="SUPFAM" id="SSF52833">
    <property type="entry name" value="Thioredoxin-like"/>
    <property type="match status" value="1"/>
</dbReference>
<comment type="caution">
    <text evidence="2">The sequence shown here is derived from an EMBL/GenBank/DDBJ whole genome shotgun (WGS) entry which is preliminary data.</text>
</comment>
<dbReference type="GO" id="GO:0016853">
    <property type="term" value="F:isomerase activity"/>
    <property type="evidence" value="ECO:0007669"/>
    <property type="project" value="UniProtKB-KW"/>
</dbReference>
<keyword evidence="3" id="KW-1185">Reference proteome</keyword>
<sequence length="197" mass="21755">MMRSRISTSNVEWASVGRSRRRFLVTAANVPVAIGGWALAGRAWAQPASAAAEEAQAPPLPALGAELRVPSIALLDGSVFDADRRPARPLLIYWWASICPFCALQSPHMETFWRKHRGQIDFLGLSIDRHADLAHQYLIRRGYTFPSAWTSPQWRQGFPKPKGLPITLLLDAAGRVRAAEQGQMFAEDIEALADLVA</sequence>
<keyword evidence="2" id="KW-0413">Isomerase</keyword>
<name>A0A4R6UDC9_9BURK</name>
<dbReference type="Pfam" id="PF00085">
    <property type="entry name" value="Thioredoxin"/>
    <property type="match status" value="1"/>
</dbReference>
<dbReference type="Gene3D" id="3.40.30.10">
    <property type="entry name" value="Glutaredoxin"/>
    <property type="match status" value="1"/>
</dbReference>
<dbReference type="InterPro" id="IPR036249">
    <property type="entry name" value="Thioredoxin-like_sf"/>
</dbReference>
<feature type="domain" description="Thioredoxin" evidence="1">
    <location>
        <begin position="56"/>
        <end position="197"/>
    </location>
</feature>
<protein>
    <submittedName>
        <fullName evidence="2">Thiol-disulfide isomerase/thioredoxin</fullName>
    </submittedName>
</protein>
<dbReference type="InterPro" id="IPR006311">
    <property type="entry name" value="TAT_signal"/>
</dbReference>